<reference evidence="2" key="1">
    <citation type="journal article" date="2014" name="Front. Microbiol.">
        <title>High frequency of phylogenetically diverse reductive dehalogenase-homologous genes in deep subseafloor sedimentary metagenomes.</title>
        <authorList>
            <person name="Kawai M."/>
            <person name="Futagami T."/>
            <person name="Toyoda A."/>
            <person name="Takaki Y."/>
            <person name="Nishi S."/>
            <person name="Hori S."/>
            <person name="Arai W."/>
            <person name="Tsubouchi T."/>
            <person name="Morono Y."/>
            <person name="Uchiyama I."/>
            <person name="Ito T."/>
            <person name="Fujiyama A."/>
            <person name="Inagaki F."/>
            <person name="Takami H."/>
        </authorList>
    </citation>
    <scope>NUCLEOTIDE SEQUENCE</scope>
    <source>
        <strain evidence="2">Expedition CK06-06</strain>
    </source>
</reference>
<name>X1J8D1_9ZZZZ</name>
<evidence type="ECO:0000256" key="1">
    <source>
        <dbReference type="SAM" id="Phobius"/>
    </source>
</evidence>
<dbReference type="AlphaFoldDB" id="X1J8D1"/>
<feature type="transmembrane region" description="Helical" evidence="1">
    <location>
        <begin position="16"/>
        <end position="43"/>
    </location>
</feature>
<evidence type="ECO:0000313" key="2">
    <source>
        <dbReference type="EMBL" id="GAH65998.1"/>
    </source>
</evidence>
<sequence>MSNIDVSKDFREFGKFIQIAAILTIVSLATGITGFIALIFVFVAMKCIKRANYTLNNSSLYEFRSKFIRGFISRICGTAVLITGIVNLVLFFFISTPFPIYISLSLPSILMVSGIVIIYLGVAAEMKAWKNLKMFFENNSNMFPTDITNEAIKGCDKLKTGVLLSSLGFLI</sequence>
<proteinExistence type="predicted"/>
<feature type="non-terminal residue" evidence="2">
    <location>
        <position position="171"/>
    </location>
</feature>
<keyword evidence="1" id="KW-0472">Membrane</keyword>
<feature type="transmembrane region" description="Helical" evidence="1">
    <location>
        <begin position="71"/>
        <end position="94"/>
    </location>
</feature>
<comment type="caution">
    <text evidence="2">The sequence shown here is derived from an EMBL/GenBank/DDBJ whole genome shotgun (WGS) entry which is preliminary data.</text>
</comment>
<feature type="transmembrane region" description="Helical" evidence="1">
    <location>
        <begin position="100"/>
        <end position="124"/>
    </location>
</feature>
<keyword evidence="1" id="KW-0812">Transmembrane</keyword>
<organism evidence="2">
    <name type="scientific">marine sediment metagenome</name>
    <dbReference type="NCBI Taxonomy" id="412755"/>
    <lineage>
        <taxon>unclassified sequences</taxon>
        <taxon>metagenomes</taxon>
        <taxon>ecological metagenomes</taxon>
    </lineage>
</organism>
<keyword evidence="1" id="KW-1133">Transmembrane helix</keyword>
<protein>
    <submittedName>
        <fullName evidence="2">Uncharacterized protein</fullName>
    </submittedName>
</protein>
<dbReference type="EMBL" id="BARU01026720">
    <property type="protein sequence ID" value="GAH65998.1"/>
    <property type="molecule type" value="Genomic_DNA"/>
</dbReference>
<gene>
    <name evidence="2" type="ORF">S03H2_42883</name>
</gene>
<accession>X1J8D1</accession>